<keyword evidence="5" id="KW-1185">Reference proteome</keyword>
<keyword evidence="2" id="KW-0809">Transit peptide</keyword>
<dbReference type="EMBL" id="JAMWBK010000011">
    <property type="protein sequence ID" value="KAJ8901416.1"/>
    <property type="molecule type" value="Genomic_DNA"/>
</dbReference>
<dbReference type="InterPro" id="IPR003690">
    <property type="entry name" value="MTERF"/>
</dbReference>
<comment type="similarity">
    <text evidence="1">Belongs to the mTERF family.</text>
</comment>
<dbReference type="Proteomes" id="UP001157974">
    <property type="component" value="Unassembled WGS sequence"/>
</dbReference>
<dbReference type="InterPro" id="IPR038538">
    <property type="entry name" value="MTERF_sf"/>
</dbReference>
<evidence type="ECO:0000256" key="2">
    <source>
        <dbReference type="ARBA" id="ARBA00022946"/>
    </source>
</evidence>
<proteinExistence type="inferred from homology"/>
<feature type="region of interest" description="Disordered" evidence="3">
    <location>
        <begin position="392"/>
        <end position="421"/>
    </location>
</feature>
<evidence type="ECO:0000313" key="4">
    <source>
        <dbReference type="EMBL" id="KAJ8901416.1"/>
    </source>
</evidence>
<evidence type="ECO:0000256" key="1">
    <source>
        <dbReference type="ARBA" id="ARBA00007692"/>
    </source>
</evidence>
<gene>
    <name evidence="4" type="ORF">NDN08_007262</name>
</gene>
<dbReference type="PANTHER" id="PTHR13068:SF112">
    <property type="entry name" value="TRANSCRIPTION TERMINATION FACTOR 3, MITOCHONDRIAL"/>
    <property type="match status" value="1"/>
</dbReference>
<reference evidence="4 5" key="1">
    <citation type="journal article" date="2023" name="Nat. Commun.">
        <title>Origin of minicircular mitochondrial genomes in red algae.</title>
        <authorList>
            <person name="Lee Y."/>
            <person name="Cho C.H."/>
            <person name="Lee Y.M."/>
            <person name="Park S.I."/>
            <person name="Yang J.H."/>
            <person name="West J.A."/>
            <person name="Bhattacharya D."/>
            <person name="Yoon H.S."/>
        </authorList>
    </citation>
    <scope>NUCLEOTIDE SEQUENCE [LARGE SCALE GENOMIC DNA]</scope>
    <source>
        <strain evidence="4 5">CCMP1338</strain>
        <tissue evidence="4">Whole cell</tissue>
    </source>
</reference>
<evidence type="ECO:0008006" key="6">
    <source>
        <dbReference type="Google" id="ProtNLM"/>
    </source>
</evidence>
<organism evidence="4 5">
    <name type="scientific">Rhodosorus marinus</name>
    <dbReference type="NCBI Taxonomy" id="101924"/>
    <lineage>
        <taxon>Eukaryota</taxon>
        <taxon>Rhodophyta</taxon>
        <taxon>Stylonematophyceae</taxon>
        <taxon>Stylonematales</taxon>
        <taxon>Stylonemataceae</taxon>
        <taxon>Rhodosorus</taxon>
    </lineage>
</organism>
<dbReference type="Gene3D" id="1.25.70.10">
    <property type="entry name" value="Transcription termination factor 3, mitochondrial"/>
    <property type="match status" value="1"/>
</dbReference>
<accession>A0AAV8UG23</accession>
<evidence type="ECO:0000313" key="5">
    <source>
        <dbReference type="Proteomes" id="UP001157974"/>
    </source>
</evidence>
<dbReference type="GO" id="GO:0003676">
    <property type="term" value="F:nucleic acid binding"/>
    <property type="evidence" value="ECO:0007669"/>
    <property type="project" value="InterPro"/>
</dbReference>
<dbReference type="AlphaFoldDB" id="A0AAV8UG23"/>
<dbReference type="PANTHER" id="PTHR13068">
    <property type="entry name" value="CGI-12 PROTEIN-RELATED"/>
    <property type="match status" value="1"/>
</dbReference>
<comment type="caution">
    <text evidence="4">The sequence shown here is derived from an EMBL/GenBank/DDBJ whole genome shotgun (WGS) entry which is preliminary data.</text>
</comment>
<dbReference type="Pfam" id="PF02536">
    <property type="entry name" value="mTERF"/>
    <property type="match status" value="2"/>
</dbReference>
<sequence length="471" mass="52849">MGLGFLVWSGGGGVRVRSRRRLVGCSVVAPAEEQSVRLALGRLKVEVLPEPLKFSSSWRTMVETLESMGLTGGRLSKLLRKRPALLELDPMETVIPFVRTVTTVLDYDTKGASILLCKRPSLMDYPEIAVAEVLSLLLSLGIEERLLRFLLLRFPGIAEINPSQVRSSLRCLVKDAHFEVNELWPLIRESPWVMCYDVETETTPVIEFLEKIGVQNVKLIIQTEPRVLGCSVPEQLEPVYRLLLSIGLSRRAIPLVLQLFPSVLIASIEEKLVPNRDYLISLGLTRGDVAHMVRAFPQILLMDTEEEMAEVVRFLVAKGVEDIAEFVFRLPSVLSYDVNSNIKPKLSLLERVGYEMRQIVEFPGCLSFSLEDVIIPRIAFLRYLGVDGLGREERREPSSGKTTEEEEKREDKEGQQSVPNEVQVPYQRVVFSTVNRDSLEALRATHLLDAQEGSVFGDGAVPYYRAGSQLG</sequence>
<protein>
    <recommendedName>
        <fullName evidence="6">mTERF domain-containing protein, mitochondrial</fullName>
    </recommendedName>
</protein>
<evidence type="ECO:0000256" key="3">
    <source>
        <dbReference type="SAM" id="MobiDB-lite"/>
    </source>
</evidence>
<dbReference type="SMART" id="SM00733">
    <property type="entry name" value="Mterf"/>
    <property type="match status" value="8"/>
</dbReference>
<name>A0AAV8UG23_9RHOD</name>